<dbReference type="InterPro" id="IPR016024">
    <property type="entry name" value="ARM-type_fold"/>
</dbReference>
<sequence length="221" mass="26435">MKFKELIEKVKDLLDEEIIKLDVDLILKNFLKESIEINKFNFDQVKELVFYMKDSRNIYDELIECLYIEEVKLDALMLIFELVEHTDFEFDNLCEKLTEVLSTKTKITEELLYFIIQVVNFEVKRSKYDFIEDIITYLLNMSIDVNTPVSTNIIYTILTCCRIYPNLYLLVNKSISIKMLYFSFNKKLIERIYIEANNDSSRPKNVFLNNFCFPKLKEDLI</sequence>
<protein>
    <submittedName>
        <fullName evidence="1">Uncharacterized protein</fullName>
    </submittedName>
</protein>
<organism evidence="1 2">
    <name type="scientific">Hepatospora eriocheir</name>
    <dbReference type="NCBI Taxonomy" id="1081669"/>
    <lineage>
        <taxon>Eukaryota</taxon>
        <taxon>Fungi</taxon>
        <taxon>Fungi incertae sedis</taxon>
        <taxon>Microsporidia</taxon>
        <taxon>Hepatosporidae</taxon>
        <taxon>Hepatospora</taxon>
    </lineage>
</organism>
<evidence type="ECO:0000313" key="2">
    <source>
        <dbReference type="Proteomes" id="UP000192501"/>
    </source>
</evidence>
<comment type="caution">
    <text evidence="1">The sequence shown here is derived from an EMBL/GenBank/DDBJ whole genome shotgun (WGS) entry which is preliminary data.</text>
</comment>
<accession>A0A1X0QKF3</accession>
<dbReference type="VEuPathDB" id="MicrosporidiaDB:A0H76_1794"/>
<dbReference type="VEuPathDB" id="MicrosporidiaDB:HERIO_1359"/>
<name>A0A1X0QKF3_9MICR</name>
<proteinExistence type="predicted"/>
<evidence type="ECO:0000313" key="1">
    <source>
        <dbReference type="EMBL" id="ORE00261.1"/>
    </source>
</evidence>
<dbReference type="Proteomes" id="UP000192501">
    <property type="component" value="Unassembled WGS sequence"/>
</dbReference>
<dbReference type="AlphaFoldDB" id="A0A1X0QKF3"/>
<reference evidence="1 2" key="1">
    <citation type="journal article" date="2017" name="Environ. Microbiol.">
        <title>Decay of the glycolytic pathway and adaptation to intranuclear parasitism within Enterocytozoonidae microsporidia.</title>
        <authorList>
            <person name="Wiredu Boakye D."/>
            <person name="Jaroenlak P."/>
            <person name="Prachumwat A."/>
            <person name="Williams T.A."/>
            <person name="Bateman K.S."/>
            <person name="Itsathitphaisarn O."/>
            <person name="Sritunyalucksana K."/>
            <person name="Paszkiewicz K.H."/>
            <person name="Moore K.A."/>
            <person name="Stentiford G.D."/>
            <person name="Williams B.A."/>
        </authorList>
    </citation>
    <scope>NUCLEOTIDE SEQUENCE [LARGE SCALE GENOMIC DNA]</scope>
    <source>
        <strain evidence="2">canceri</strain>
    </source>
</reference>
<gene>
    <name evidence="1" type="ORF">A0H76_1794</name>
</gene>
<dbReference type="SUPFAM" id="SSF48371">
    <property type="entry name" value="ARM repeat"/>
    <property type="match status" value="1"/>
</dbReference>
<dbReference type="EMBL" id="LTAI01000043">
    <property type="protein sequence ID" value="ORE00261.1"/>
    <property type="molecule type" value="Genomic_DNA"/>
</dbReference>